<evidence type="ECO:0000256" key="1">
    <source>
        <dbReference type="SAM" id="MobiDB-lite"/>
    </source>
</evidence>
<gene>
    <name evidence="2" type="ORF">SCHCODRAFT_234544</name>
</gene>
<organism evidence="3">
    <name type="scientific">Schizophyllum commune (strain H4-8 / FGSC 9210)</name>
    <name type="common">Split gill fungus</name>
    <dbReference type="NCBI Taxonomy" id="578458"/>
    <lineage>
        <taxon>Eukaryota</taxon>
        <taxon>Fungi</taxon>
        <taxon>Dikarya</taxon>
        <taxon>Basidiomycota</taxon>
        <taxon>Agaricomycotina</taxon>
        <taxon>Agaricomycetes</taxon>
        <taxon>Agaricomycetidae</taxon>
        <taxon>Agaricales</taxon>
        <taxon>Schizophyllaceae</taxon>
        <taxon>Schizophyllum</taxon>
    </lineage>
</organism>
<dbReference type="eggNOG" id="ENOG502RC0Q">
    <property type="taxonomic scope" value="Eukaryota"/>
</dbReference>
<reference evidence="2 3" key="1">
    <citation type="journal article" date="2010" name="Nat. Biotechnol.">
        <title>Genome sequence of the model mushroom Schizophyllum commune.</title>
        <authorList>
            <person name="Ohm R.A."/>
            <person name="de Jong J.F."/>
            <person name="Lugones L.G."/>
            <person name="Aerts A."/>
            <person name="Kothe E."/>
            <person name="Stajich J.E."/>
            <person name="de Vries R.P."/>
            <person name="Record E."/>
            <person name="Levasseur A."/>
            <person name="Baker S.E."/>
            <person name="Bartholomew K.A."/>
            <person name="Coutinho P.M."/>
            <person name="Erdmann S."/>
            <person name="Fowler T.J."/>
            <person name="Gathman A.C."/>
            <person name="Lombard V."/>
            <person name="Henrissat B."/>
            <person name="Knabe N."/>
            <person name="Kuees U."/>
            <person name="Lilly W.W."/>
            <person name="Lindquist E."/>
            <person name="Lucas S."/>
            <person name="Magnuson J.K."/>
            <person name="Piumi F."/>
            <person name="Raudaskoski M."/>
            <person name="Salamov A."/>
            <person name="Schmutz J."/>
            <person name="Schwarze F.W.M.R."/>
            <person name="vanKuyk P.A."/>
            <person name="Horton J.S."/>
            <person name="Grigoriev I.V."/>
            <person name="Woesten H.A.B."/>
        </authorList>
    </citation>
    <scope>NUCLEOTIDE SEQUENCE [LARGE SCALE GENOMIC DNA]</scope>
    <source>
        <strain evidence="3">H4-8 / FGSC 9210</strain>
    </source>
</reference>
<dbReference type="GeneID" id="9592826"/>
<feature type="region of interest" description="Disordered" evidence="1">
    <location>
        <begin position="147"/>
        <end position="238"/>
    </location>
</feature>
<feature type="region of interest" description="Disordered" evidence="1">
    <location>
        <begin position="37"/>
        <end position="84"/>
    </location>
</feature>
<accession>D8Q2E5</accession>
<feature type="compositionally biased region" description="Basic and acidic residues" evidence="1">
    <location>
        <begin position="188"/>
        <end position="200"/>
    </location>
</feature>
<dbReference type="VEuPathDB" id="FungiDB:SCHCODRAFT_02497452"/>
<dbReference type="AlphaFoldDB" id="D8Q2E5"/>
<name>D8Q2E5_SCHCM</name>
<sequence length="357" mass="39686">MHPRPRIRSSQHIELVFNHQFYDVADREPLPLGPLASLGPIRTARRPRPSPYPHVHSRRTSASPVTSRQTSPSSVEPDRAMSPVALHNRASISDLDYAEDSDDNDGLSQGRAIGRQPYVLLRPEISLDSSSDDWLEHADNRLRDDGHAADAAPATAASFNEKQQPSTRTARRSPQASSVDCAQPASTARDRASSRARDHAPLTTRTRSSSGARDRVPPSAQELASSTARTGSPQPRVPLLHVVPEAGSTKIPKPPGAPGRSENGEYDLEEELGWSLSKYRDVMGTINELVEKHLQCDKSITKQLPERYSAFEAQATARYPELDDYEDRWPVRAFAVNHLRYLQNNPKRVTRKRPARI</sequence>
<feature type="compositionally biased region" description="Polar residues" evidence="1">
    <location>
        <begin position="222"/>
        <end position="233"/>
    </location>
</feature>
<proteinExistence type="predicted"/>
<evidence type="ECO:0000313" key="3">
    <source>
        <dbReference type="Proteomes" id="UP000007431"/>
    </source>
</evidence>
<feature type="compositionally biased region" description="Polar residues" evidence="1">
    <location>
        <begin position="158"/>
        <end position="180"/>
    </location>
</feature>
<dbReference type="Proteomes" id="UP000007431">
    <property type="component" value="Unassembled WGS sequence"/>
</dbReference>
<feature type="compositionally biased region" description="Polar residues" evidence="1">
    <location>
        <begin position="60"/>
        <end position="74"/>
    </location>
</feature>
<dbReference type="InParanoid" id="D8Q2E5"/>
<keyword evidence="3" id="KW-1185">Reference proteome</keyword>
<dbReference type="EMBL" id="GL377305">
    <property type="protein sequence ID" value="EFI98101.1"/>
    <property type="molecule type" value="Genomic_DNA"/>
</dbReference>
<dbReference type="OrthoDB" id="2686745at2759"/>
<dbReference type="HOGENOM" id="CLU_950453_0_0_1"/>
<protein>
    <submittedName>
        <fullName evidence="2">Uncharacterized protein</fullName>
    </submittedName>
</protein>
<dbReference type="RefSeq" id="XP_003033004.1">
    <property type="nucleotide sequence ID" value="XM_003032958.1"/>
</dbReference>
<dbReference type="KEGG" id="scm:SCHCO_02497452"/>
<evidence type="ECO:0000313" key="2">
    <source>
        <dbReference type="EMBL" id="EFI98101.1"/>
    </source>
</evidence>